<feature type="region of interest" description="Disordered" evidence="1">
    <location>
        <begin position="72"/>
        <end position="102"/>
    </location>
</feature>
<dbReference type="EMBL" id="CP069028">
    <property type="protein sequence ID" value="QRC95827.1"/>
    <property type="molecule type" value="Genomic_DNA"/>
</dbReference>
<evidence type="ECO:0000313" key="2">
    <source>
        <dbReference type="EMBL" id="QRC95827.1"/>
    </source>
</evidence>
<dbReference type="AlphaFoldDB" id="A0A7U2EZX3"/>
<protein>
    <submittedName>
        <fullName evidence="2">Uncharacterized protein</fullName>
    </submittedName>
</protein>
<keyword evidence="3" id="KW-1185">Reference proteome</keyword>
<accession>A0A7U2EZX3</accession>
<evidence type="ECO:0000256" key="1">
    <source>
        <dbReference type="SAM" id="MobiDB-lite"/>
    </source>
</evidence>
<feature type="region of interest" description="Disordered" evidence="1">
    <location>
        <begin position="1"/>
        <end position="22"/>
    </location>
</feature>
<dbReference type="VEuPathDB" id="FungiDB:JI435_432780"/>
<name>A0A7U2EZX3_PHANO</name>
<proteinExistence type="predicted"/>
<reference evidence="3" key="1">
    <citation type="journal article" date="2021" name="BMC Genomics">
        <title>Chromosome-level genome assembly and manually-curated proteome of model necrotroph Parastagonospora nodorum Sn15 reveals a genome-wide trove of candidate effector homologs, and redundancy of virulence-related functions within an accessory chromosome.</title>
        <authorList>
            <person name="Bertazzoni S."/>
            <person name="Jones D.A.B."/>
            <person name="Phan H.T."/>
            <person name="Tan K.-C."/>
            <person name="Hane J.K."/>
        </authorList>
    </citation>
    <scope>NUCLEOTIDE SEQUENCE [LARGE SCALE GENOMIC DNA]</scope>
    <source>
        <strain evidence="3">SN15 / ATCC MYA-4574 / FGSC 10173)</strain>
    </source>
</reference>
<organism evidence="2 3">
    <name type="scientific">Phaeosphaeria nodorum (strain SN15 / ATCC MYA-4574 / FGSC 10173)</name>
    <name type="common">Glume blotch fungus</name>
    <name type="synonym">Parastagonospora nodorum</name>
    <dbReference type="NCBI Taxonomy" id="321614"/>
    <lineage>
        <taxon>Eukaryota</taxon>
        <taxon>Fungi</taxon>
        <taxon>Dikarya</taxon>
        <taxon>Ascomycota</taxon>
        <taxon>Pezizomycotina</taxon>
        <taxon>Dothideomycetes</taxon>
        <taxon>Pleosporomycetidae</taxon>
        <taxon>Pleosporales</taxon>
        <taxon>Pleosporineae</taxon>
        <taxon>Phaeosphaeriaceae</taxon>
        <taxon>Parastagonospora</taxon>
    </lineage>
</organism>
<dbReference type="Proteomes" id="UP000663193">
    <property type="component" value="Chromosome 6"/>
</dbReference>
<gene>
    <name evidence="2" type="ORF">JI435_432780</name>
</gene>
<sequence length="283" mass="31368">MSTTENENAGEPPAPDQEVERTVSWEDMLRESPKEPEKEMFQYDKEQQLHFMANPTTPYETLSQIDKRKIAKNKEIEPGKAMTAPAPEDYSKSDARSVGPALTDKKSSKKVIVKFISQKNEIIDKDQTPAGRYGKSYICVPCGYMRGKIVSIVPELDMATQLSKEDTTFTVSCPECFATYSTRSGRGKVSPQATDTDSITGLVELKAQGAQSRGKAPWVCLSCLGPQDDPENTDTVLQILYINNGETEKCVGCTELLKKENPGELVKGNTHFIALGQRRKYGL</sequence>
<evidence type="ECO:0000313" key="3">
    <source>
        <dbReference type="Proteomes" id="UP000663193"/>
    </source>
</evidence>